<evidence type="ECO:0000256" key="2">
    <source>
        <dbReference type="ARBA" id="ARBA00023002"/>
    </source>
</evidence>
<dbReference type="Proteomes" id="UP000292702">
    <property type="component" value="Unassembled WGS sequence"/>
</dbReference>
<dbReference type="Gene3D" id="3.40.309.10">
    <property type="entry name" value="Aldehyde Dehydrogenase, Chain A, domain 2"/>
    <property type="match status" value="1"/>
</dbReference>
<dbReference type="InterPro" id="IPR012394">
    <property type="entry name" value="Aldehyde_DH_NAD(P)"/>
</dbReference>
<protein>
    <recommendedName>
        <fullName evidence="3">Aldehyde dehydrogenase</fullName>
    </recommendedName>
</protein>
<dbReference type="InterPro" id="IPR016161">
    <property type="entry name" value="Ald_DH/histidinol_DH"/>
</dbReference>
<proteinExistence type="inferred from homology"/>
<dbReference type="EMBL" id="RWJN01000376">
    <property type="protein sequence ID" value="TCD62396.1"/>
    <property type="molecule type" value="Genomic_DNA"/>
</dbReference>
<dbReference type="OrthoDB" id="440325at2759"/>
<evidence type="ECO:0000256" key="5">
    <source>
        <dbReference type="PROSITE-ProRule" id="PRU10007"/>
    </source>
</evidence>
<sequence length="468" mass="50935">MSSFLTHTPTSEIDEIYGRLQRTYKSGRLLNIEYRRQQLYQLARLAQENAATIEKALQADLGKPPFEAAGEALRIIESSLDAAAHLHQWAAPERPSLAGPQSTWDASINSVPKGVVLVISPWNSPFTLTFNPLIGAIAAGCSAGIKPSEHTPTCASLMAQLVPKYLDPEAYIVVNGAVEETNALLTHRWDHIFFTGSGKVGKIIATAAAQLLTPVTLELGGKSPVIVAEDCTDVDLAAKRILWGKTSNAGQVCVTADHVFVVRSIAPVFYEALLRIYKTFWPSSALQDQSWSLLDRTRGTVIAGGDGDGVRKIAPTIVTGVKTDDALMEEEIFGPILPILEVQSVGEAISHIAQQPAPLVIYAFTESEDIKRKLFAETRSGAIVFNDVYSQLRIQEIPFGGFGESGYGTYFGKASFDAFSHKRSFVNIPSSAESSFASRYRPFTEEAYDALKAKIGQHKITDEKSLES</sequence>
<dbReference type="InterPro" id="IPR016163">
    <property type="entry name" value="Ald_DH_C"/>
</dbReference>
<organism evidence="8 9">
    <name type="scientific">Steccherinum ochraceum</name>
    <dbReference type="NCBI Taxonomy" id="92696"/>
    <lineage>
        <taxon>Eukaryota</taxon>
        <taxon>Fungi</taxon>
        <taxon>Dikarya</taxon>
        <taxon>Basidiomycota</taxon>
        <taxon>Agaricomycotina</taxon>
        <taxon>Agaricomycetes</taxon>
        <taxon>Polyporales</taxon>
        <taxon>Steccherinaceae</taxon>
        <taxon>Steccherinum</taxon>
    </lineage>
</organism>
<dbReference type="GO" id="GO:0006081">
    <property type="term" value="P:aldehyde metabolic process"/>
    <property type="evidence" value="ECO:0007669"/>
    <property type="project" value="InterPro"/>
</dbReference>
<dbReference type="GO" id="GO:0005737">
    <property type="term" value="C:cytoplasm"/>
    <property type="evidence" value="ECO:0007669"/>
    <property type="project" value="TreeGrafter"/>
</dbReference>
<dbReference type="PROSITE" id="PS00687">
    <property type="entry name" value="ALDEHYDE_DEHYDR_GLU"/>
    <property type="match status" value="1"/>
</dbReference>
<feature type="active site" evidence="4 5">
    <location>
        <position position="218"/>
    </location>
</feature>
<comment type="caution">
    <text evidence="8">The sequence shown here is derived from an EMBL/GenBank/DDBJ whole genome shotgun (WGS) entry which is preliminary data.</text>
</comment>
<keyword evidence="2 3" id="KW-0560">Oxidoreductase</keyword>
<dbReference type="Gene3D" id="3.40.605.10">
    <property type="entry name" value="Aldehyde Dehydrogenase, Chain A, domain 1"/>
    <property type="match status" value="1"/>
</dbReference>
<evidence type="ECO:0000256" key="3">
    <source>
        <dbReference type="PIRNR" id="PIRNR036492"/>
    </source>
</evidence>
<dbReference type="STRING" id="92696.A0A4R0R7E2"/>
<feature type="domain" description="Aldehyde dehydrogenase" evidence="7">
    <location>
        <begin position="11"/>
        <end position="279"/>
    </location>
</feature>
<gene>
    <name evidence="8" type="ORF">EIP91_006950</name>
</gene>
<evidence type="ECO:0000259" key="7">
    <source>
        <dbReference type="Pfam" id="PF00171"/>
    </source>
</evidence>
<dbReference type="PANTHER" id="PTHR43570">
    <property type="entry name" value="ALDEHYDE DEHYDROGENASE"/>
    <property type="match status" value="1"/>
</dbReference>
<dbReference type="InterPro" id="IPR015590">
    <property type="entry name" value="Aldehyde_DH_dom"/>
</dbReference>
<dbReference type="Pfam" id="PF00171">
    <property type="entry name" value="Aldedh"/>
    <property type="match status" value="2"/>
</dbReference>
<evidence type="ECO:0000256" key="4">
    <source>
        <dbReference type="PIRSR" id="PIRSR036492-1"/>
    </source>
</evidence>
<accession>A0A4R0R7E2</accession>
<dbReference type="FunFam" id="3.40.605.10:FF:000004">
    <property type="entry name" value="Aldehyde dehydrogenase"/>
    <property type="match status" value="1"/>
</dbReference>
<dbReference type="PIRSF" id="PIRSF036492">
    <property type="entry name" value="ALDH"/>
    <property type="match status" value="1"/>
</dbReference>
<feature type="domain" description="Aldehyde dehydrogenase" evidence="7">
    <location>
        <begin position="300"/>
        <end position="422"/>
    </location>
</feature>
<dbReference type="SUPFAM" id="SSF53720">
    <property type="entry name" value="ALDH-like"/>
    <property type="match status" value="1"/>
</dbReference>
<reference evidence="8 9" key="1">
    <citation type="submission" date="2018-11" db="EMBL/GenBank/DDBJ databases">
        <title>Genome assembly of Steccherinum ochraceum LE-BIN_3174, the white-rot fungus of the Steccherinaceae family (The Residual Polyporoid clade, Polyporales, Basidiomycota).</title>
        <authorList>
            <person name="Fedorova T.V."/>
            <person name="Glazunova O.A."/>
            <person name="Landesman E.O."/>
            <person name="Moiseenko K.V."/>
            <person name="Psurtseva N.V."/>
            <person name="Savinova O.S."/>
            <person name="Shakhova N.V."/>
            <person name="Tyazhelova T.V."/>
            <person name="Vasina D.V."/>
        </authorList>
    </citation>
    <scope>NUCLEOTIDE SEQUENCE [LARGE SCALE GENOMIC DNA]</scope>
    <source>
        <strain evidence="8 9">LE-BIN_3174</strain>
    </source>
</reference>
<evidence type="ECO:0000313" key="9">
    <source>
        <dbReference type="Proteomes" id="UP000292702"/>
    </source>
</evidence>
<evidence type="ECO:0000313" key="8">
    <source>
        <dbReference type="EMBL" id="TCD62396.1"/>
    </source>
</evidence>
<dbReference type="AlphaFoldDB" id="A0A4R0R7E2"/>
<dbReference type="GO" id="GO:0004029">
    <property type="term" value="F:aldehyde dehydrogenase (NAD+) activity"/>
    <property type="evidence" value="ECO:0007669"/>
    <property type="project" value="TreeGrafter"/>
</dbReference>
<dbReference type="PANTHER" id="PTHR43570:SF16">
    <property type="entry name" value="ALDEHYDE DEHYDROGENASE TYPE III, ISOFORM Q"/>
    <property type="match status" value="1"/>
</dbReference>
<evidence type="ECO:0000256" key="1">
    <source>
        <dbReference type="ARBA" id="ARBA00009986"/>
    </source>
</evidence>
<keyword evidence="9" id="KW-1185">Reference proteome</keyword>
<dbReference type="InterPro" id="IPR016162">
    <property type="entry name" value="Ald_DH_N"/>
</dbReference>
<feature type="active site" evidence="4">
    <location>
        <position position="253"/>
    </location>
</feature>
<name>A0A4R0R7E2_9APHY</name>
<evidence type="ECO:0000256" key="6">
    <source>
        <dbReference type="RuleBase" id="RU003345"/>
    </source>
</evidence>
<dbReference type="InterPro" id="IPR029510">
    <property type="entry name" value="Ald_DH_CS_GLU"/>
</dbReference>
<comment type="similarity">
    <text evidence="1 3 6">Belongs to the aldehyde dehydrogenase family.</text>
</comment>